<evidence type="ECO:0000256" key="2">
    <source>
        <dbReference type="SAM" id="Phobius"/>
    </source>
</evidence>
<sequence length="377" mass="38761">MSGEFPALGFDPAPGDVGRVEAFVETLGAAATGVSDARTMLDGTNEEDWSGLAATAFRSSMDDDFRPRLIDTGDALQGSYEALSRWATSLTSFQQRARDLESRAAEALASANAADQAHDEAKSAPDGDDQATQDASDRADAAHQELEGIQAQARSLKTEVDDEAIATAGDLESAAEILDKHHGSWFGDLVSDVGNAIADGFDWFMEYVVPVLEDILRAVAPIIGILSIFIPALGPIALGISIALVAIDGLQALTGRGSWGDFITGAAGLAIGFGAGALARSAFGSGGSVVQLNLPSMGPALAGGGAAAGSVVTVATLSFNSANMAANTYWAFTTAKGAVDDSQGFADSLSGPWTNLSERMHNLTSGDGPRTNEELSS</sequence>
<keyword evidence="2" id="KW-0812">Transmembrane</keyword>
<dbReference type="AlphaFoldDB" id="A0A543A8V6"/>
<dbReference type="EMBL" id="VFOV01000001">
    <property type="protein sequence ID" value="TQL68969.1"/>
    <property type="molecule type" value="Genomic_DNA"/>
</dbReference>
<feature type="compositionally biased region" description="Basic and acidic residues" evidence="1">
    <location>
        <begin position="135"/>
        <end position="144"/>
    </location>
</feature>
<comment type="caution">
    <text evidence="3">The sequence shown here is derived from an EMBL/GenBank/DDBJ whole genome shotgun (WGS) entry which is preliminary data.</text>
</comment>
<evidence type="ECO:0000313" key="4">
    <source>
        <dbReference type="Proteomes" id="UP000320209"/>
    </source>
</evidence>
<feature type="transmembrane region" description="Helical" evidence="2">
    <location>
        <begin position="259"/>
        <end position="279"/>
    </location>
</feature>
<dbReference type="Proteomes" id="UP000320209">
    <property type="component" value="Unassembled WGS sequence"/>
</dbReference>
<evidence type="ECO:0000313" key="3">
    <source>
        <dbReference type="EMBL" id="TQL68969.1"/>
    </source>
</evidence>
<accession>A0A543A8V6</accession>
<evidence type="ECO:0000256" key="1">
    <source>
        <dbReference type="SAM" id="MobiDB-lite"/>
    </source>
</evidence>
<gene>
    <name evidence="3" type="ORF">FB381_2870</name>
</gene>
<dbReference type="RefSeq" id="WP_141780896.1">
    <property type="nucleotide sequence ID" value="NZ_VFOV01000001.1"/>
</dbReference>
<keyword evidence="4" id="KW-1185">Reference proteome</keyword>
<feature type="region of interest" description="Disordered" evidence="1">
    <location>
        <begin position="107"/>
        <end position="144"/>
    </location>
</feature>
<organism evidence="3 4">
    <name type="scientific">Nocardioides albertanoniae</name>
    <dbReference type="NCBI Taxonomy" id="1175486"/>
    <lineage>
        <taxon>Bacteria</taxon>
        <taxon>Bacillati</taxon>
        <taxon>Actinomycetota</taxon>
        <taxon>Actinomycetes</taxon>
        <taxon>Propionibacteriales</taxon>
        <taxon>Nocardioidaceae</taxon>
        <taxon>Nocardioides</taxon>
    </lineage>
</organism>
<evidence type="ECO:0008006" key="5">
    <source>
        <dbReference type="Google" id="ProtNLM"/>
    </source>
</evidence>
<feature type="transmembrane region" description="Helical" evidence="2">
    <location>
        <begin position="222"/>
        <end position="247"/>
    </location>
</feature>
<keyword evidence="2" id="KW-0472">Membrane</keyword>
<reference evidence="3 4" key="1">
    <citation type="submission" date="2019-06" db="EMBL/GenBank/DDBJ databases">
        <title>Sequencing the genomes of 1000 actinobacteria strains.</title>
        <authorList>
            <person name="Klenk H.-P."/>
        </authorList>
    </citation>
    <scope>NUCLEOTIDE SEQUENCE [LARGE SCALE GENOMIC DNA]</scope>
    <source>
        <strain evidence="3 4">DSM 25218</strain>
    </source>
</reference>
<name>A0A543A8V6_9ACTN</name>
<proteinExistence type="predicted"/>
<keyword evidence="2" id="KW-1133">Transmembrane helix</keyword>
<feature type="transmembrane region" description="Helical" evidence="2">
    <location>
        <begin position="299"/>
        <end position="319"/>
    </location>
</feature>
<feature type="compositionally biased region" description="Basic and acidic residues" evidence="1">
    <location>
        <begin position="116"/>
        <end position="125"/>
    </location>
</feature>
<protein>
    <recommendedName>
        <fullName evidence="5">Type VII secretion system (Wss) protein ESAT-6</fullName>
    </recommendedName>
</protein>
<dbReference type="OrthoDB" id="3831541at2"/>